<dbReference type="InterPro" id="IPR038425">
    <property type="entry name" value="GAT_sf"/>
</dbReference>
<dbReference type="Pfam" id="PF02883">
    <property type="entry name" value="Alpha_adaptinC2"/>
    <property type="match status" value="1"/>
</dbReference>
<evidence type="ECO:0000259" key="6">
    <source>
        <dbReference type="PROSITE" id="PS50179"/>
    </source>
</evidence>
<dbReference type="Gene3D" id="1.20.58.160">
    <property type="match status" value="1"/>
</dbReference>
<dbReference type="InterPro" id="IPR008942">
    <property type="entry name" value="ENTH_VHS"/>
</dbReference>
<dbReference type="PROSITE" id="PS50909">
    <property type="entry name" value="GAT"/>
    <property type="match status" value="1"/>
</dbReference>
<protein>
    <recommendedName>
        <fullName evidence="11">VHS domain-containing protein</fullName>
    </recommendedName>
</protein>
<dbReference type="PROSITE" id="PS50180">
    <property type="entry name" value="GAE"/>
    <property type="match status" value="1"/>
</dbReference>
<dbReference type="FunFam" id="1.25.40.90:FF:000008">
    <property type="entry name" value="VHS domain protein"/>
    <property type="match status" value="1"/>
</dbReference>
<dbReference type="OrthoDB" id="2018246at2759"/>
<gene>
    <name evidence="9" type="ORF">G6F51_000393</name>
</gene>
<evidence type="ECO:0000259" key="7">
    <source>
        <dbReference type="PROSITE" id="PS50180"/>
    </source>
</evidence>
<sequence>MSSSLQDLIERACSASRYDPNLKLNLQICEMINKRQGSAPRTAAVTIVKLVNSPRTNQAMLALNLLDNCVKKCGYPFHLQIATKEFLNALVRRFPERPPSRYAPSPVQSSPENQWNHFDFIPQKLMAHPVLDRILYLIKEWKIALTELSRYKEDMTHIRDMYRLLKFKGYAFPELRDSSMAALAPVNTLKSIEELEEEDRVAQAAKLQELIRRGKPQDLVEANRLMKIMTGYDTQHQPNYKEMFVEELQKIKNKARLLYEMLDNLKQGDKIDETMKELNNACENAIPKIENMLKQEEDTEKIEEMNEAILIVKNSILKYQDLQKGQYNTNYDINGKYDSKLEEHTQPISLIDLGDDLSNHISTSGSSSPAASAFDLLSTSEALLPSETKLIDMVNKNGLAIQLETLSAKNNDNTLQHFKAYYSNKSTAPMDNMNLLLAAPKSMQLKMEPVSSSSVPPTSDKSVTQIIIIDNPKKEPIRLRYKVNYEQFGVEMEQSGTWHQHITNN</sequence>
<dbReference type="InterPro" id="IPR013041">
    <property type="entry name" value="Clathrin_app_Ig-like_sf"/>
</dbReference>
<dbReference type="PANTHER" id="PTHR47180">
    <property type="entry name" value="ADP-RIBOSYLATION FACTOR-BINDING PROTEIN GGA1-RELATED"/>
    <property type="match status" value="1"/>
</dbReference>
<evidence type="ECO:0008006" key="11">
    <source>
        <dbReference type="Google" id="ProtNLM"/>
    </source>
</evidence>
<dbReference type="GO" id="GO:0005829">
    <property type="term" value="C:cytosol"/>
    <property type="evidence" value="ECO:0007669"/>
    <property type="project" value="GOC"/>
</dbReference>
<dbReference type="SUPFAM" id="SSF48464">
    <property type="entry name" value="ENTH/VHS domain"/>
    <property type="match status" value="1"/>
</dbReference>
<dbReference type="GO" id="GO:0043328">
    <property type="term" value="P:protein transport to vacuole involved in ubiquitin-dependent protein catabolic process via the multivesicular body sorting pathway"/>
    <property type="evidence" value="ECO:0007669"/>
    <property type="project" value="TreeGrafter"/>
</dbReference>
<dbReference type="Pfam" id="PF03127">
    <property type="entry name" value="GAT"/>
    <property type="match status" value="1"/>
</dbReference>
<comment type="function">
    <text evidence="5">May play a role in the regulation of membrane traffic through the trans-Golgi network.</text>
</comment>
<dbReference type="Gene3D" id="2.60.40.1230">
    <property type="match status" value="1"/>
</dbReference>
<evidence type="ECO:0000256" key="1">
    <source>
        <dbReference type="ARBA" id="ARBA00004601"/>
    </source>
</evidence>
<feature type="domain" description="GAE" evidence="7">
    <location>
        <begin position="386"/>
        <end position="502"/>
    </location>
</feature>
<dbReference type="InterPro" id="IPR052653">
    <property type="entry name" value="ARF-binding"/>
</dbReference>
<name>A0A9P6YP80_RHIOR</name>
<dbReference type="GO" id="GO:0006896">
    <property type="term" value="P:Golgi to vacuole transport"/>
    <property type="evidence" value="ECO:0007669"/>
    <property type="project" value="UniProtKB-ARBA"/>
</dbReference>
<dbReference type="SMART" id="SM00809">
    <property type="entry name" value="Alpha_adaptinC2"/>
    <property type="match status" value="1"/>
</dbReference>
<dbReference type="CDD" id="cd16998">
    <property type="entry name" value="VHS_GGA_fungi"/>
    <property type="match status" value="1"/>
</dbReference>
<dbReference type="Gene3D" id="1.20.5.170">
    <property type="match status" value="1"/>
</dbReference>
<evidence type="ECO:0000313" key="10">
    <source>
        <dbReference type="Proteomes" id="UP000717996"/>
    </source>
</evidence>
<dbReference type="GO" id="GO:0006895">
    <property type="term" value="P:Golgi to endosome transport"/>
    <property type="evidence" value="ECO:0007669"/>
    <property type="project" value="TreeGrafter"/>
</dbReference>
<evidence type="ECO:0000256" key="2">
    <source>
        <dbReference type="ARBA" id="ARBA00022448"/>
    </source>
</evidence>
<reference evidence="9" key="1">
    <citation type="journal article" date="2020" name="Microb. Genom.">
        <title>Genetic diversity of clinical and environmental Mucorales isolates obtained from an investigation of mucormycosis cases among solid organ transplant recipients.</title>
        <authorList>
            <person name="Nguyen M.H."/>
            <person name="Kaul D."/>
            <person name="Muto C."/>
            <person name="Cheng S.J."/>
            <person name="Richter R.A."/>
            <person name="Bruno V.M."/>
            <person name="Liu G."/>
            <person name="Beyhan S."/>
            <person name="Sundermann A.J."/>
            <person name="Mounaud S."/>
            <person name="Pasculle A.W."/>
            <person name="Nierman W.C."/>
            <person name="Driscoll E."/>
            <person name="Cumbie R."/>
            <person name="Clancy C.J."/>
            <person name="Dupont C.L."/>
        </authorList>
    </citation>
    <scope>NUCLEOTIDE SEQUENCE</scope>
    <source>
        <strain evidence="9">GL16</strain>
    </source>
</reference>
<dbReference type="PROSITE" id="PS50179">
    <property type="entry name" value="VHS"/>
    <property type="match status" value="1"/>
</dbReference>
<keyword evidence="2" id="KW-0813">Transport</keyword>
<dbReference type="Proteomes" id="UP000717996">
    <property type="component" value="Unassembled WGS sequence"/>
</dbReference>
<feature type="domain" description="VHS" evidence="6">
    <location>
        <begin position="12"/>
        <end position="173"/>
    </location>
</feature>
<evidence type="ECO:0000256" key="4">
    <source>
        <dbReference type="ARBA" id="ARBA00023034"/>
    </source>
</evidence>
<dbReference type="PANTHER" id="PTHR47180:SF1">
    <property type="entry name" value="ADP-RIBOSYLATION FACTOR-BINDING PROTEIN GGA1-RELATED"/>
    <property type="match status" value="1"/>
</dbReference>
<dbReference type="GO" id="GO:0035091">
    <property type="term" value="F:phosphatidylinositol binding"/>
    <property type="evidence" value="ECO:0007669"/>
    <property type="project" value="InterPro"/>
</dbReference>
<evidence type="ECO:0000256" key="3">
    <source>
        <dbReference type="ARBA" id="ARBA00022927"/>
    </source>
</evidence>
<dbReference type="InterPro" id="IPR008152">
    <property type="entry name" value="Clathrin_a/b/g-adaptin_app_Ig"/>
</dbReference>
<evidence type="ECO:0000313" key="9">
    <source>
        <dbReference type="EMBL" id="KAG1553755.1"/>
    </source>
</evidence>
<dbReference type="InterPro" id="IPR002014">
    <property type="entry name" value="VHS_dom"/>
</dbReference>
<dbReference type="GO" id="GO:0043130">
    <property type="term" value="F:ubiquitin binding"/>
    <property type="evidence" value="ECO:0007669"/>
    <property type="project" value="InterPro"/>
</dbReference>
<organism evidence="9 10">
    <name type="scientific">Rhizopus oryzae</name>
    <name type="common">Mucormycosis agent</name>
    <name type="synonym">Rhizopus arrhizus var. delemar</name>
    <dbReference type="NCBI Taxonomy" id="64495"/>
    <lineage>
        <taxon>Eukaryota</taxon>
        <taxon>Fungi</taxon>
        <taxon>Fungi incertae sedis</taxon>
        <taxon>Mucoromycota</taxon>
        <taxon>Mucoromycotina</taxon>
        <taxon>Mucoromycetes</taxon>
        <taxon>Mucorales</taxon>
        <taxon>Mucorineae</taxon>
        <taxon>Rhizopodaceae</taxon>
        <taxon>Rhizopus</taxon>
    </lineage>
</organism>
<accession>A0A9P6YP80</accession>
<feature type="domain" description="GAT" evidence="8">
    <location>
        <begin position="200"/>
        <end position="324"/>
    </location>
</feature>
<dbReference type="SUPFAM" id="SSF89009">
    <property type="entry name" value="GAT-like domain"/>
    <property type="match status" value="1"/>
</dbReference>
<keyword evidence="4" id="KW-0333">Golgi apparatus</keyword>
<keyword evidence="3" id="KW-0653">Protein transport</keyword>
<dbReference type="Pfam" id="PF00790">
    <property type="entry name" value="VHS"/>
    <property type="match status" value="1"/>
</dbReference>
<dbReference type="InterPro" id="IPR008153">
    <property type="entry name" value="GAE_dom"/>
</dbReference>
<evidence type="ECO:0000256" key="5">
    <source>
        <dbReference type="ARBA" id="ARBA00053552"/>
    </source>
</evidence>
<proteinExistence type="predicted"/>
<dbReference type="SUPFAM" id="SSF49348">
    <property type="entry name" value="Clathrin adaptor appendage domain"/>
    <property type="match status" value="1"/>
</dbReference>
<dbReference type="SMART" id="SM00288">
    <property type="entry name" value="VHS"/>
    <property type="match status" value="1"/>
</dbReference>
<comment type="caution">
    <text evidence="9">The sequence shown here is derived from an EMBL/GenBank/DDBJ whole genome shotgun (WGS) entry which is preliminary data.</text>
</comment>
<dbReference type="Gene3D" id="1.25.40.90">
    <property type="match status" value="1"/>
</dbReference>
<dbReference type="InterPro" id="IPR004152">
    <property type="entry name" value="GAT_dom"/>
</dbReference>
<dbReference type="GO" id="GO:0005802">
    <property type="term" value="C:trans-Golgi network"/>
    <property type="evidence" value="ECO:0007669"/>
    <property type="project" value="TreeGrafter"/>
</dbReference>
<dbReference type="FunFam" id="1.20.5.170:FF:000024">
    <property type="entry name" value="VHS domain-containing protein"/>
    <property type="match status" value="1"/>
</dbReference>
<dbReference type="EMBL" id="JAANIT010000022">
    <property type="protein sequence ID" value="KAG1553755.1"/>
    <property type="molecule type" value="Genomic_DNA"/>
</dbReference>
<dbReference type="AlphaFoldDB" id="A0A9P6YP80"/>
<evidence type="ECO:0000259" key="8">
    <source>
        <dbReference type="PROSITE" id="PS50909"/>
    </source>
</evidence>
<comment type="subcellular location">
    <subcellularLocation>
        <location evidence="1">Golgi apparatus</location>
        <location evidence="1">trans-Golgi network</location>
    </subcellularLocation>
</comment>